<dbReference type="OrthoDB" id="47375at2759"/>
<proteinExistence type="inferred from homology"/>
<dbReference type="EMBL" id="KE384754">
    <property type="protein sequence ID" value="KJK74864.1"/>
    <property type="molecule type" value="Genomic_DNA"/>
</dbReference>
<protein>
    <recommendedName>
        <fullName evidence="4">Glycosyl transferase family 25 domain-containing protein</fullName>
    </recommendedName>
</protein>
<evidence type="ECO:0000256" key="1">
    <source>
        <dbReference type="ARBA" id="ARBA00006721"/>
    </source>
</evidence>
<reference evidence="6" key="1">
    <citation type="journal article" date="2014" name="BMC Genomics">
        <title>The genome sequence of the biocontrol fungus Metarhizium anisopliae and comparative genomics of Metarhizium species.</title>
        <authorList>
            <person name="Pattemore J.A."/>
            <person name="Hane J.K."/>
            <person name="Williams A.H."/>
            <person name="Wilson B.A."/>
            <person name="Stodart B.J."/>
            <person name="Ash G.J."/>
        </authorList>
    </citation>
    <scope>NUCLEOTIDE SEQUENCE [LARGE SCALE GENOMIC DNA]</scope>
    <source>
        <strain evidence="6">BRIP 53293</strain>
    </source>
</reference>
<evidence type="ECO:0000313" key="6">
    <source>
        <dbReference type="Proteomes" id="UP000054544"/>
    </source>
</evidence>
<evidence type="ECO:0000256" key="3">
    <source>
        <dbReference type="ARBA" id="ARBA00022679"/>
    </source>
</evidence>
<keyword evidence="3" id="KW-0808">Transferase</keyword>
<evidence type="ECO:0000259" key="4">
    <source>
        <dbReference type="Pfam" id="PF01755"/>
    </source>
</evidence>
<keyword evidence="2" id="KW-0328">Glycosyltransferase</keyword>
<dbReference type="InterPro" id="IPR002654">
    <property type="entry name" value="Glyco_trans_25"/>
</dbReference>
<feature type="domain" description="Glycosyl transferase family 25" evidence="4">
    <location>
        <begin position="72"/>
        <end position="173"/>
    </location>
</feature>
<dbReference type="CDD" id="cd06532">
    <property type="entry name" value="Glyco_transf_25"/>
    <property type="match status" value="1"/>
</dbReference>
<accession>A0A0D9NLN6</accession>
<name>A0A0D9NLN6_METAN</name>
<dbReference type="PANTHER" id="PTHR10730:SF53">
    <property type="entry name" value="GLYCOSYLTRANSFERASE 25 FAMILY MEMBER"/>
    <property type="match status" value="1"/>
</dbReference>
<sequence length="361" mass="40689">MGTPRNLLMLSRPTFTMRCGRMPVLVIALVAFHLYLIRAWLENQNWQYGGVASGALLDVSEAAQNETLGFERIYYISLPHRTDRQDMMTLLAASTNIKLALQPGVNGSNINNKAKPKGSESLRPEQLGCWRSHADIWQRIINEKVQTAIVLEDDADWDVEIHDIFQTLSVQMRKGELRKRKATKYEINHAPYGLDWDLLYIGTCWDIPNGENRPKHQVYNDRFSPNSTEMADSFRKELKDWGVDLANNTRVRVLAPSWYSVCTIGYALTNRGAQKLLYTIGNRESMGAPIDLAMIDKVQKGYLDALTVIPPLVTPWKTGRVSDSDIDNLAERKGELPSGSENLQNSARKALENSLLGVQGD</sequence>
<dbReference type="GO" id="GO:0016740">
    <property type="term" value="F:transferase activity"/>
    <property type="evidence" value="ECO:0007669"/>
    <property type="project" value="UniProtKB-KW"/>
</dbReference>
<dbReference type="AlphaFoldDB" id="A0A0D9NLN6"/>
<comment type="similarity">
    <text evidence="1">Belongs to the glycosyltransferase 25 family.</text>
</comment>
<evidence type="ECO:0000313" key="5">
    <source>
        <dbReference type="EMBL" id="KJK74864.1"/>
    </source>
</evidence>
<evidence type="ECO:0000256" key="2">
    <source>
        <dbReference type="ARBA" id="ARBA00022676"/>
    </source>
</evidence>
<dbReference type="Proteomes" id="UP000054544">
    <property type="component" value="Unassembled WGS sequence"/>
</dbReference>
<dbReference type="PANTHER" id="PTHR10730">
    <property type="entry name" value="PROCOLLAGEN-LYSINE,2-OXOGLUTARATE 5-DIOXYGENASE/GLYCOSYLTRANSFERASE 25 FAMILY MEMBER"/>
    <property type="match status" value="1"/>
</dbReference>
<dbReference type="InterPro" id="IPR050757">
    <property type="entry name" value="Collagen_mod_GT25"/>
</dbReference>
<organism evidence="5 6">
    <name type="scientific">Metarhizium anisopliae BRIP 53293</name>
    <dbReference type="NCBI Taxonomy" id="1291518"/>
    <lineage>
        <taxon>Eukaryota</taxon>
        <taxon>Fungi</taxon>
        <taxon>Dikarya</taxon>
        <taxon>Ascomycota</taxon>
        <taxon>Pezizomycotina</taxon>
        <taxon>Sordariomycetes</taxon>
        <taxon>Hypocreomycetidae</taxon>
        <taxon>Hypocreales</taxon>
        <taxon>Clavicipitaceae</taxon>
        <taxon>Metarhizium</taxon>
    </lineage>
</organism>
<dbReference type="Pfam" id="PF01755">
    <property type="entry name" value="Glyco_transf_25"/>
    <property type="match status" value="1"/>
</dbReference>
<gene>
    <name evidence="5" type="ORF">H634G_09908</name>
</gene>
<keyword evidence="6" id="KW-1185">Reference proteome</keyword>